<dbReference type="Pfam" id="PF07727">
    <property type="entry name" value="RVT_2"/>
    <property type="match status" value="1"/>
</dbReference>
<feature type="domain" description="Reverse transcriptase Ty1/copia-type" evidence="1">
    <location>
        <begin position="63"/>
        <end position="110"/>
    </location>
</feature>
<accession>A0A3Q7HC73</accession>
<name>A0A3Q7HC73_SOLLC</name>
<evidence type="ECO:0000313" key="2">
    <source>
        <dbReference type="EnsemblPlants" id="Solyc07g042405.1.1"/>
    </source>
</evidence>
<dbReference type="Proteomes" id="UP000004994">
    <property type="component" value="Chromosome 7"/>
</dbReference>
<reference evidence="2" key="1">
    <citation type="journal article" date="2012" name="Nature">
        <title>The tomato genome sequence provides insights into fleshy fruit evolution.</title>
        <authorList>
            <consortium name="Tomato Genome Consortium"/>
        </authorList>
    </citation>
    <scope>NUCLEOTIDE SEQUENCE [LARGE SCALE GENOMIC DNA]</scope>
    <source>
        <strain evidence="2">cv. Heinz 1706</strain>
    </source>
</reference>
<protein>
    <recommendedName>
        <fullName evidence="1">Reverse transcriptase Ty1/copia-type domain-containing protein</fullName>
    </recommendedName>
</protein>
<reference evidence="2" key="2">
    <citation type="submission" date="2019-01" db="UniProtKB">
        <authorList>
            <consortium name="EnsemblPlants"/>
        </authorList>
    </citation>
    <scope>IDENTIFICATION</scope>
    <source>
        <strain evidence="2">cv. Heinz 1706</strain>
    </source>
</reference>
<evidence type="ECO:0000313" key="3">
    <source>
        <dbReference type="Proteomes" id="UP000004994"/>
    </source>
</evidence>
<dbReference type="InParanoid" id="A0A3Q7HC73"/>
<evidence type="ECO:0000259" key="1">
    <source>
        <dbReference type="Pfam" id="PF07727"/>
    </source>
</evidence>
<sequence length="111" mass="12905">MSSKLRRSSERTPDLRQLQDGTTLKFPSRAALISTNPQRWKPFTTVGNAKLRRNLTRHHTQIVVILVHVDDMLIAGNDLVLIEHTKQELPARFKIKDLEILRYFLGIEFSR</sequence>
<dbReference type="Gramene" id="Solyc07g042405.1.1">
    <property type="protein sequence ID" value="Solyc07g042405.1.1"/>
    <property type="gene ID" value="Solyc07g042405.1"/>
</dbReference>
<organism evidence="2">
    <name type="scientific">Solanum lycopersicum</name>
    <name type="common">Tomato</name>
    <name type="synonym">Lycopersicon esculentum</name>
    <dbReference type="NCBI Taxonomy" id="4081"/>
    <lineage>
        <taxon>Eukaryota</taxon>
        <taxon>Viridiplantae</taxon>
        <taxon>Streptophyta</taxon>
        <taxon>Embryophyta</taxon>
        <taxon>Tracheophyta</taxon>
        <taxon>Spermatophyta</taxon>
        <taxon>Magnoliopsida</taxon>
        <taxon>eudicotyledons</taxon>
        <taxon>Gunneridae</taxon>
        <taxon>Pentapetalae</taxon>
        <taxon>asterids</taxon>
        <taxon>lamiids</taxon>
        <taxon>Solanales</taxon>
        <taxon>Solanaceae</taxon>
        <taxon>Solanoideae</taxon>
        <taxon>Solaneae</taxon>
        <taxon>Solanum</taxon>
        <taxon>Solanum subgen. Lycopersicon</taxon>
    </lineage>
</organism>
<dbReference type="EnsemblPlants" id="Solyc07g042405.1.1">
    <property type="protein sequence ID" value="Solyc07g042405.1.1"/>
    <property type="gene ID" value="Solyc07g042405.1"/>
</dbReference>
<proteinExistence type="predicted"/>
<dbReference type="AlphaFoldDB" id="A0A3Q7HC73"/>
<keyword evidence="3" id="KW-1185">Reference proteome</keyword>
<dbReference type="InterPro" id="IPR013103">
    <property type="entry name" value="RVT_2"/>
</dbReference>